<dbReference type="AlphaFoldDB" id="A0A3N4KAX4"/>
<evidence type="ECO:0000313" key="2">
    <source>
        <dbReference type="EMBL" id="RPB07646.1"/>
    </source>
</evidence>
<organism evidence="2 3">
    <name type="scientific">Morchella conica CCBAS932</name>
    <dbReference type="NCBI Taxonomy" id="1392247"/>
    <lineage>
        <taxon>Eukaryota</taxon>
        <taxon>Fungi</taxon>
        <taxon>Dikarya</taxon>
        <taxon>Ascomycota</taxon>
        <taxon>Pezizomycotina</taxon>
        <taxon>Pezizomycetes</taxon>
        <taxon>Pezizales</taxon>
        <taxon>Morchellaceae</taxon>
        <taxon>Morchella</taxon>
    </lineage>
</organism>
<dbReference type="InParanoid" id="A0A3N4KAX4"/>
<evidence type="ECO:0000256" key="1">
    <source>
        <dbReference type="SAM" id="SignalP"/>
    </source>
</evidence>
<dbReference type="EMBL" id="ML119178">
    <property type="protein sequence ID" value="RPB07646.1"/>
    <property type="molecule type" value="Genomic_DNA"/>
</dbReference>
<feature type="signal peptide" evidence="1">
    <location>
        <begin position="1"/>
        <end position="24"/>
    </location>
</feature>
<sequence length="141" mass="15091">MFKFVPILLLSLLLLLTFTTPTTALEGSTICETSWGSPPAADLTFLASDIENRIVPGGRGPCFQLNDSTNGRPGCTGCWGLGRGLLHVSICGMKGALVNFLDIAAALRRLELVCTETLDGTRRTGGKWKVKGGQFEILVHV</sequence>
<accession>A0A3N4KAX4</accession>
<feature type="chain" id="PRO_5017945817" evidence="1">
    <location>
        <begin position="25"/>
        <end position="141"/>
    </location>
</feature>
<dbReference type="OrthoDB" id="5339950at2759"/>
<reference evidence="2 3" key="1">
    <citation type="journal article" date="2018" name="Nat. Ecol. Evol.">
        <title>Pezizomycetes genomes reveal the molecular basis of ectomycorrhizal truffle lifestyle.</title>
        <authorList>
            <person name="Murat C."/>
            <person name="Payen T."/>
            <person name="Noel B."/>
            <person name="Kuo A."/>
            <person name="Morin E."/>
            <person name="Chen J."/>
            <person name="Kohler A."/>
            <person name="Krizsan K."/>
            <person name="Balestrini R."/>
            <person name="Da Silva C."/>
            <person name="Montanini B."/>
            <person name="Hainaut M."/>
            <person name="Levati E."/>
            <person name="Barry K.W."/>
            <person name="Belfiori B."/>
            <person name="Cichocki N."/>
            <person name="Clum A."/>
            <person name="Dockter R.B."/>
            <person name="Fauchery L."/>
            <person name="Guy J."/>
            <person name="Iotti M."/>
            <person name="Le Tacon F."/>
            <person name="Lindquist E.A."/>
            <person name="Lipzen A."/>
            <person name="Malagnac F."/>
            <person name="Mello A."/>
            <person name="Molinier V."/>
            <person name="Miyauchi S."/>
            <person name="Poulain J."/>
            <person name="Riccioni C."/>
            <person name="Rubini A."/>
            <person name="Sitrit Y."/>
            <person name="Splivallo R."/>
            <person name="Traeger S."/>
            <person name="Wang M."/>
            <person name="Zifcakova L."/>
            <person name="Wipf D."/>
            <person name="Zambonelli A."/>
            <person name="Paolocci F."/>
            <person name="Nowrousian M."/>
            <person name="Ottonello S."/>
            <person name="Baldrian P."/>
            <person name="Spatafora J.W."/>
            <person name="Henrissat B."/>
            <person name="Nagy L.G."/>
            <person name="Aury J.M."/>
            <person name="Wincker P."/>
            <person name="Grigoriev I.V."/>
            <person name="Bonfante P."/>
            <person name="Martin F.M."/>
        </authorList>
    </citation>
    <scope>NUCLEOTIDE SEQUENCE [LARGE SCALE GENOMIC DNA]</scope>
    <source>
        <strain evidence="2 3">CCBAS932</strain>
    </source>
</reference>
<proteinExistence type="predicted"/>
<name>A0A3N4KAX4_9PEZI</name>
<dbReference type="Proteomes" id="UP000277580">
    <property type="component" value="Unassembled WGS sequence"/>
</dbReference>
<keyword evidence="3" id="KW-1185">Reference proteome</keyword>
<keyword evidence="1" id="KW-0732">Signal</keyword>
<protein>
    <submittedName>
        <fullName evidence="2">Uncharacterized protein</fullName>
    </submittedName>
</protein>
<gene>
    <name evidence="2" type="ORF">P167DRAFT_579086</name>
</gene>
<evidence type="ECO:0000313" key="3">
    <source>
        <dbReference type="Proteomes" id="UP000277580"/>
    </source>
</evidence>